<dbReference type="EMBL" id="JN254413">
    <property type="protein sequence ID" value="AEK81226.1"/>
    <property type="molecule type" value="Genomic_DNA"/>
</dbReference>
<dbReference type="AlphaFoldDB" id="E0W596"/>
<reference evidence="3" key="1">
    <citation type="journal article" date="2011" name="Plant Cell">
        <title>Transcriptional programming and functional interactions within the Phytophthora sojae RXLR effector repertoire.</title>
        <authorList>
            <person name="Wang Q."/>
            <person name="Han C."/>
            <person name="Ferreira A.O."/>
            <person name="Yu X."/>
            <person name="Ye W."/>
            <person name="Tripathy S."/>
            <person name="Kale S.D."/>
            <person name="Gu B."/>
            <person name="Sheng Y."/>
            <person name="Sui Y."/>
            <person name="Wang X."/>
            <person name="Zhang Z."/>
            <person name="Cheng B."/>
            <person name="Dong S."/>
            <person name="Shan W."/>
            <person name="Zheng X."/>
            <person name="Dou D."/>
            <person name="Tyler B.M."/>
            <person name="Wang Y."/>
        </authorList>
    </citation>
    <scope>NUCLEOTIDE SEQUENCE</scope>
    <source>
        <strain evidence="2">P7064</strain>
        <strain evidence="3">P7074</strain>
        <strain evidence="4">P7076</strain>
    </source>
</reference>
<feature type="signal peptide" evidence="1">
    <location>
        <begin position="1"/>
        <end position="23"/>
    </location>
</feature>
<dbReference type="EMBL" id="JN254411">
    <property type="protein sequence ID" value="AEK81224.1"/>
    <property type="molecule type" value="Genomic_DNA"/>
</dbReference>
<evidence type="ECO:0000313" key="4">
    <source>
        <dbReference type="EMBL" id="AEK81226.1"/>
    </source>
</evidence>
<protein>
    <submittedName>
        <fullName evidence="3">Avh349</fullName>
    </submittedName>
</protein>
<proteinExistence type="predicted"/>
<organism evidence="3">
    <name type="scientific">Phytophthora sojae</name>
    <name type="common">Soybean stem and root rot agent</name>
    <name type="synonym">Phytophthora megasperma f. sp. glycines</name>
    <dbReference type="NCBI Taxonomy" id="67593"/>
    <lineage>
        <taxon>Eukaryota</taxon>
        <taxon>Sar</taxon>
        <taxon>Stramenopiles</taxon>
        <taxon>Oomycota</taxon>
        <taxon>Peronosporomycetes</taxon>
        <taxon>Peronosporales</taxon>
        <taxon>Peronosporaceae</taxon>
        <taxon>Phytophthora</taxon>
    </lineage>
</organism>
<feature type="chain" id="PRO_5007653122" evidence="1">
    <location>
        <begin position="24"/>
        <end position="85"/>
    </location>
</feature>
<evidence type="ECO:0000313" key="3">
    <source>
        <dbReference type="EMBL" id="AEK81225.1"/>
    </source>
</evidence>
<keyword evidence="1" id="KW-0732">Signal</keyword>
<dbReference type="VEuPathDB" id="FungiDB:PHYSODRAFT_313506"/>
<gene>
    <name evidence="3" type="primary">Avh</name>
</gene>
<name>E0W596_PHYSO</name>
<evidence type="ECO:0000256" key="1">
    <source>
        <dbReference type="SAM" id="SignalP"/>
    </source>
</evidence>
<evidence type="ECO:0000313" key="2">
    <source>
        <dbReference type="EMBL" id="AEK81224.1"/>
    </source>
</evidence>
<dbReference type="EMBL" id="JN254412">
    <property type="protein sequence ID" value="AEK81225.1"/>
    <property type="molecule type" value="Genomic_DNA"/>
</dbReference>
<accession>E0W596</accession>
<sequence length="85" mass="9127">MHKKCGVLLLFVAFLANFGVTLALDQASRGVSRLRSLTADTETNDDEERAGNPVLSDLAAKTRPAVATVANRPERCVQGSVSWRG</sequence>